<gene>
    <name evidence="8" type="ORF">SSLN_LOCUS5703</name>
</gene>
<keyword evidence="9" id="KW-1185">Reference proteome</keyword>
<evidence type="ECO:0000256" key="4">
    <source>
        <dbReference type="ARBA" id="ARBA00022833"/>
    </source>
</evidence>
<dbReference type="InterPro" id="IPR013087">
    <property type="entry name" value="Znf_C2H2_type"/>
</dbReference>
<dbReference type="WBParaSite" id="SSLN_0000589001-mRNA-1">
    <property type="protein sequence ID" value="SSLN_0000589001-mRNA-1"/>
    <property type="gene ID" value="SSLN_0000589001"/>
</dbReference>
<evidence type="ECO:0000256" key="1">
    <source>
        <dbReference type="ARBA" id="ARBA00004123"/>
    </source>
</evidence>
<accession>A0A183SNA5</accession>
<dbReference type="Gene3D" id="3.30.160.60">
    <property type="entry name" value="Classic Zinc Finger"/>
    <property type="match status" value="1"/>
</dbReference>
<dbReference type="Proteomes" id="UP000275846">
    <property type="component" value="Unassembled WGS sequence"/>
</dbReference>
<evidence type="ECO:0000256" key="3">
    <source>
        <dbReference type="ARBA" id="ARBA00022771"/>
    </source>
</evidence>
<dbReference type="PANTHER" id="PTHR24396">
    <property type="entry name" value="ZINC FINGER PROTEIN"/>
    <property type="match status" value="1"/>
</dbReference>
<evidence type="ECO:0000313" key="9">
    <source>
        <dbReference type="Proteomes" id="UP000275846"/>
    </source>
</evidence>
<evidence type="ECO:0000313" key="10">
    <source>
        <dbReference type="WBParaSite" id="SSLN_0000589001-mRNA-1"/>
    </source>
</evidence>
<dbReference type="Gene3D" id="3.60.10.10">
    <property type="entry name" value="Endonuclease/exonuclease/phosphatase"/>
    <property type="match status" value="1"/>
</dbReference>
<dbReference type="EMBL" id="UYSU01033369">
    <property type="protein sequence ID" value="VDL92088.1"/>
    <property type="molecule type" value="Genomic_DNA"/>
</dbReference>
<dbReference type="GO" id="GO:0008270">
    <property type="term" value="F:zinc ion binding"/>
    <property type="evidence" value="ECO:0007669"/>
    <property type="project" value="UniProtKB-KW"/>
</dbReference>
<dbReference type="GO" id="GO:0005634">
    <property type="term" value="C:nucleus"/>
    <property type="evidence" value="ECO:0007669"/>
    <property type="project" value="UniProtKB-SubCell"/>
</dbReference>
<evidence type="ECO:0000256" key="6">
    <source>
        <dbReference type="PROSITE-ProRule" id="PRU00042"/>
    </source>
</evidence>
<evidence type="ECO:0000256" key="5">
    <source>
        <dbReference type="ARBA" id="ARBA00023242"/>
    </source>
</evidence>
<protein>
    <submittedName>
        <fullName evidence="10">C2H2-type domain-containing protein</fullName>
    </submittedName>
</protein>
<evidence type="ECO:0000256" key="2">
    <source>
        <dbReference type="ARBA" id="ARBA00022723"/>
    </source>
</evidence>
<keyword evidence="5" id="KW-0539">Nucleus</keyword>
<dbReference type="InterPro" id="IPR036236">
    <property type="entry name" value="Znf_C2H2_sf"/>
</dbReference>
<evidence type="ECO:0000259" key="7">
    <source>
        <dbReference type="PROSITE" id="PS50157"/>
    </source>
</evidence>
<feature type="domain" description="C2H2-type" evidence="7">
    <location>
        <begin position="394"/>
        <end position="419"/>
    </location>
</feature>
<dbReference type="AlphaFoldDB" id="A0A183SNA5"/>
<dbReference type="InterPro" id="IPR036691">
    <property type="entry name" value="Endo/exonu/phosph_ase_sf"/>
</dbReference>
<dbReference type="PROSITE" id="PS00028">
    <property type="entry name" value="ZINC_FINGER_C2H2_1"/>
    <property type="match status" value="2"/>
</dbReference>
<dbReference type="SMART" id="SM00355">
    <property type="entry name" value="ZnF_C2H2"/>
    <property type="match status" value="2"/>
</dbReference>
<sequence>MQASKRVSTTTVHDLLFAHDCALNTVTEEDMQRSMDLFTAGYANFVLTIRSTMSRNTRIDDEVAQRISKSSQAFNRLQASVWNRHGIHLNTKLKMYIQSGLRLVAGLPVESPRWVLPSGHTPGNRHDRRAKPGEGLQCCMCLHTSHLPPVKKSYGGGDSNPAAQVSPLTLAAWNVRSLLDNPRSNRPERRTALVARELARYKVDIAALSETRFSEQGQLEEVGASYTFFWSGRPTAERRNAGVDFANRNVIVGRLPCLSQGINDCLMSLHLPLQGDQFATLISAYASPMTSSDAAKEKFYEDLHALLATVSKRNSAQWRQHRYTMQTFAPAIRTFTATPTTINDILPASTDFSCPHCARNFNSRIGLIGHLRIHRTEAGEPVPVAPTYSRRAHLHCPHCSCTFTQRMGLLGHMRLHDNL</sequence>
<organism evidence="10">
    <name type="scientific">Schistocephalus solidus</name>
    <name type="common">Tapeworm</name>
    <dbReference type="NCBI Taxonomy" id="70667"/>
    <lineage>
        <taxon>Eukaryota</taxon>
        <taxon>Metazoa</taxon>
        <taxon>Spiralia</taxon>
        <taxon>Lophotrochozoa</taxon>
        <taxon>Platyhelminthes</taxon>
        <taxon>Cestoda</taxon>
        <taxon>Eucestoda</taxon>
        <taxon>Diphyllobothriidea</taxon>
        <taxon>Diphyllobothriidae</taxon>
        <taxon>Schistocephalus</taxon>
    </lineage>
</organism>
<reference evidence="8 9" key="2">
    <citation type="submission" date="2018-11" db="EMBL/GenBank/DDBJ databases">
        <authorList>
            <consortium name="Pathogen Informatics"/>
        </authorList>
    </citation>
    <scope>NUCLEOTIDE SEQUENCE [LARGE SCALE GENOMIC DNA]</scope>
    <source>
        <strain evidence="8 9">NST_G2</strain>
    </source>
</reference>
<dbReference type="GO" id="GO:0000981">
    <property type="term" value="F:DNA-binding transcription factor activity, RNA polymerase II-specific"/>
    <property type="evidence" value="ECO:0007669"/>
    <property type="project" value="TreeGrafter"/>
</dbReference>
<evidence type="ECO:0000313" key="8">
    <source>
        <dbReference type="EMBL" id="VDL92088.1"/>
    </source>
</evidence>
<dbReference type="InterPro" id="IPR051643">
    <property type="entry name" value="Transcr_Reg_ZincFinger"/>
</dbReference>
<dbReference type="PANTHER" id="PTHR24396:SF19">
    <property type="entry name" value="FI01119P"/>
    <property type="match status" value="1"/>
</dbReference>
<dbReference type="SUPFAM" id="SSF56219">
    <property type="entry name" value="DNase I-like"/>
    <property type="match status" value="1"/>
</dbReference>
<dbReference type="GO" id="GO:0000978">
    <property type="term" value="F:RNA polymerase II cis-regulatory region sequence-specific DNA binding"/>
    <property type="evidence" value="ECO:0007669"/>
    <property type="project" value="TreeGrafter"/>
</dbReference>
<keyword evidence="2" id="KW-0479">Metal-binding</keyword>
<dbReference type="OrthoDB" id="8117402at2759"/>
<reference evidence="10" key="1">
    <citation type="submission" date="2016-06" db="UniProtKB">
        <authorList>
            <consortium name="WormBaseParasite"/>
        </authorList>
    </citation>
    <scope>IDENTIFICATION</scope>
</reference>
<comment type="subcellular location">
    <subcellularLocation>
        <location evidence="1">Nucleus</location>
    </subcellularLocation>
</comment>
<feature type="domain" description="C2H2-type" evidence="7">
    <location>
        <begin position="352"/>
        <end position="379"/>
    </location>
</feature>
<keyword evidence="3 6" id="KW-0863">Zinc-finger</keyword>
<name>A0A183SNA5_SCHSO</name>
<proteinExistence type="predicted"/>
<keyword evidence="4" id="KW-0862">Zinc</keyword>
<dbReference type="PROSITE" id="PS50157">
    <property type="entry name" value="ZINC_FINGER_C2H2_2"/>
    <property type="match status" value="2"/>
</dbReference>
<dbReference type="SUPFAM" id="SSF57667">
    <property type="entry name" value="beta-beta-alpha zinc fingers"/>
    <property type="match status" value="1"/>
</dbReference>